<dbReference type="AlphaFoldDB" id="A0A1V9Y869"/>
<keyword evidence="2" id="KW-1185">Reference proteome</keyword>
<dbReference type="OrthoDB" id="64027at2759"/>
<dbReference type="EMBL" id="JNBS01004869">
    <property type="protein sequence ID" value="OQR81925.1"/>
    <property type="molecule type" value="Genomic_DNA"/>
</dbReference>
<comment type="caution">
    <text evidence="1">The sequence shown here is derived from an EMBL/GenBank/DDBJ whole genome shotgun (WGS) entry which is preliminary data.</text>
</comment>
<protein>
    <submittedName>
        <fullName evidence="1">Uncharacterized protein</fullName>
    </submittedName>
</protein>
<gene>
    <name evidence="1" type="ORF">THRCLA_11286</name>
</gene>
<sequence>MAGYLPDASTLFELHERIVTKKLDDSPMFGEDHPLAWQSSSEVADKYKRWRMCDEYLSKYKEIARLGQNHKLQEDAYIKAVMCTGRALAPTITAQWVHCAKRQGLQHGQCSLLKRMMERSLRVEAQDILRKLDSKF</sequence>
<name>A0A1V9Y869_9STRA</name>
<accession>A0A1V9Y869</accession>
<proteinExistence type="predicted"/>
<dbReference type="Proteomes" id="UP000243217">
    <property type="component" value="Unassembled WGS sequence"/>
</dbReference>
<reference evidence="1 2" key="1">
    <citation type="journal article" date="2014" name="Genome Biol. Evol.">
        <title>The secreted proteins of Achlya hypogyna and Thraustotheca clavata identify the ancestral oomycete secretome and reveal gene acquisitions by horizontal gene transfer.</title>
        <authorList>
            <person name="Misner I."/>
            <person name="Blouin N."/>
            <person name="Leonard G."/>
            <person name="Richards T.A."/>
            <person name="Lane C.E."/>
        </authorList>
    </citation>
    <scope>NUCLEOTIDE SEQUENCE [LARGE SCALE GENOMIC DNA]</scope>
    <source>
        <strain evidence="1 2">ATCC 34112</strain>
    </source>
</reference>
<evidence type="ECO:0000313" key="1">
    <source>
        <dbReference type="EMBL" id="OQR81925.1"/>
    </source>
</evidence>
<organism evidence="1 2">
    <name type="scientific">Thraustotheca clavata</name>
    <dbReference type="NCBI Taxonomy" id="74557"/>
    <lineage>
        <taxon>Eukaryota</taxon>
        <taxon>Sar</taxon>
        <taxon>Stramenopiles</taxon>
        <taxon>Oomycota</taxon>
        <taxon>Saprolegniomycetes</taxon>
        <taxon>Saprolegniales</taxon>
        <taxon>Achlyaceae</taxon>
        <taxon>Thraustotheca</taxon>
    </lineage>
</organism>
<evidence type="ECO:0000313" key="2">
    <source>
        <dbReference type="Proteomes" id="UP000243217"/>
    </source>
</evidence>